<evidence type="ECO:0000313" key="1">
    <source>
        <dbReference type="EMBL" id="GBB91530.1"/>
    </source>
</evidence>
<proteinExistence type="predicted"/>
<sequence>MEVLRNYIPHFGIQQLKVFTFTLFNLILRIRDTVLNVFQRLGQLFSKEKMIEGSNISYQKDEEGGKEITESSNIPSEEMIEGSKRNYEKSLCFFYPSSEKGRIEGSSIFYTKDFFNSEKEIKKFDGRITHRFSINVIVVNFSNSVDVKELKYTFIDYDCLQRELDEDEQSLIKAWYSINEDSGKRFERDLAPPKSGRIPPATSRYMIGKIAINIIIVSGLHQCEYSKDEENKTLQEILKSTDFLANAEPRAQITFIYKLHRPKVTVKPGATGFNLDKYEKLESPWRDAALKELHCFEGYQGINKLTKQLRDESGSDWAFTAFFTKYEIACYAYSAQQHLVMEYKNGNFGPDNIHIIFAHEVCHIFGAKDEYTGHNGDPSGTLRIDNGNAQDCGGREKCLMQDEELIGLCLCEFTRGQIGWFWDLCGGQCNNARRALLNNQNPTPADLYILEQIAS</sequence>
<dbReference type="Proteomes" id="UP000615446">
    <property type="component" value="Unassembled WGS sequence"/>
</dbReference>
<dbReference type="AlphaFoldDB" id="A0A2Z6QNB6"/>
<organism evidence="1 3">
    <name type="scientific">Rhizophagus clarus</name>
    <dbReference type="NCBI Taxonomy" id="94130"/>
    <lineage>
        <taxon>Eukaryota</taxon>
        <taxon>Fungi</taxon>
        <taxon>Fungi incertae sedis</taxon>
        <taxon>Mucoromycota</taxon>
        <taxon>Glomeromycotina</taxon>
        <taxon>Glomeromycetes</taxon>
        <taxon>Glomerales</taxon>
        <taxon>Glomeraceae</taxon>
        <taxon>Rhizophagus</taxon>
    </lineage>
</organism>
<keyword evidence="3" id="KW-1185">Reference proteome</keyword>
<protein>
    <submittedName>
        <fullName evidence="1">Uncharacterized protein</fullName>
    </submittedName>
</protein>
<evidence type="ECO:0000313" key="3">
    <source>
        <dbReference type="Proteomes" id="UP000247702"/>
    </source>
</evidence>
<name>A0A2Z6QNB6_9GLOM</name>
<dbReference type="EMBL" id="BLAL01000156">
    <property type="protein sequence ID" value="GES85529.1"/>
    <property type="molecule type" value="Genomic_DNA"/>
</dbReference>
<comment type="caution">
    <text evidence="1">The sequence shown here is derived from an EMBL/GenBank/DDBJ whole genome shotgun (WGS) entry which is preliminary data.</text>
</comment>
<reference evidence="2" key="2">
    <citation type="submission" date="2019-10" db="EMBL/GenBank/DDBJ databases">
        <title>Conservation and host-specific expression of non-tandemly repeated heterogenous ribosome RNA gene in arbuscular mycorrhizal fungi.</title>
        <authorList>
            <person name="Maeda T."/>
            <person name="Kobayashi Y."/>
            <person name="Nakagawa T."/>
            <person name="Ezawa T."/>
            <person name="Yamaguchi K."/>
            <person name="Bino T."/>
            <person name="Nishimoto Y."/>
            <person name="Shigenobu S."/>
            <person name="Kawaguchi M."/>
        </authorList>
    </citation>
    <scope>NUCLEOTIDE SEQUENCE</scope>
    <source>
        <strain evidence="2">HR1</strain>
    </source>
</reference>
<dbReference type="EMBL" id="BEXD01000990">
    <property type="protein sequence ID" value="GBB91530.1"/>
    <property type="molecule type" value="Genomic_DNA"/>
</dbReference>
<accession>A0A2Z6QNB6</accession>
<gene>
    <name evidence="2" type="ORF">RCL2_001263400</name>
    <name evidence="1" type="ORF">RclHR1_01890004</name>
</gene>
<evidence type="ECO:0000313" key="2">
    <source>
        <dbReference type="EMBL" id="GES85529.1"/>
    </source>
</evidence>
<reference evidence="1 3" key="1">
    <citation type="submission" date="2017-11" db="EMBL/GenBank/DDBJ databases">
        <title>The genome of Rhizophagus clarus HR1 reveals common genetic basis of auxotrophy among arbuscular mycorrhizal fungi.</title>
        <authorList>
            <person name="Kobayashi Y."/>
        </authorList>
    </citation>
    <scope>NUCLEOTIDE SEQUENCE [LARGE SCALE GENOMIC DNA]</scope>
    <source>
        <strain evidence="1 3">HR1</strain>
    </source>
</reference>
<dbReference type="Proteomes" id="UP000247702">
    <property type="component" value="Unassembled WGS sequence"/>
</dbReference>